<reference evidence="2 3" key="1">
    <citation type="journal article" date="2017" name="Nat. Ecol. Evol.">
        <title>Scallop genome provides insights into evolution of bilaterian karyotype and development.</title>
        <authorList>
            <person name="Wang S."/>
            <person name="Zhang J."/>
            <person name="Jiao W."/>
            <person name="Li J."/>
            <person name="Xun X."/>
            <person name="Sun Y."/>
            <person name="Guo X."/>
            <person name="Huan P."/>
            <person name="Dong B."/>
            <person name="Zhang L."/>
            <person name="Hu X."/>
            <person name="Sun X."/>
            <person name="Wang J."/>
            <person name="Zhao C."/>
            <person name="Wang Y."/>
            <person name="Wang D."/>
            <person name="Huang X."/>
            <person name="Wang R."/>
            <person name="Lv J."/>
            <person name="Li Y."/>
            <person name="Zhang Z."/>
            <person name="Liu B."/>
            <person name="Lu W."/>
            <person name="Hui Y."/>
            <person name="Liang J."/>
            <person name="Zhou Z."/>
            <person name="Hou R."/>
            <person name="Li X."/>
            <person name="Liu Y."/>
            <person name="Li H."/>
            <person name="Ning X."/>
            <person name="Lin Y."/>
            <person name="Zhao L."/>
            <person name="Xing Q."/>
            <person name="Dou J."/>
            <person name="Li Y."/>
            <person name="Mao J."/>
            <person name="Guo H."/>
            <person name="Dou H."/>
            <person name="Li T."/>
            <person name="Mu C."/>
            <person name="Jiang W."/>
            <person name="Fu Q."/>
            <person name="Fu X."/>
            <person name="Miao Y."/>
            <person name="Liu J."/>
            <person name="Yu Q."/>
            <person name="Li R."/>
            <person name="Liao H."/>
            <person name="Li X."/>
            <person name="Kong Y."/>
            <person name="Jiang Z."/>
            <person name="Chourrout D."/>
            <person name="Li R."/>
            <person name="Bao Z."/>
        </authorList>
    </citation>
    <scope>NUCLEOTIDE SEQUENCE [LARGE SCALE GENOMIC DNA]</scope>
    <source>
        <strain evidence="2 3">PY_sf001</strain>
    </source>
</reference>
<protein>
    <recommendedName>
        <fullName evidence="4">Methyltransferase FkbM domain-containing protein</fullName>
    </recommendedName>
</protein>
<dbReference type="InterPro" id="IPR029063">
    <property type="entry name" value="SAM-dependent_MTases_sf"/>
</dbReference>
<evidence type="ECO:0000313" key="3">
    <source>
        <dbReference type="Proteomes" id="UP000242188"/>
    </source>
</evidence>
<comment type="caution">
    <text evidence="2">The sequence shown here is derived from an EMBL/GenBank/DDBJ whole genome shotgun (WGS) entry which is preliminary data.</text>
</comment>
<keyword evidence="3" id="KW-1185">Reference proteome</keyword>
<gene>
    <name evidence="2" type="ORF">KP79_PYT15443</name>
</gene>
<keyword evidence="1" id="KW-1133">Transmembrane helix</keyword>
<keyword evidence="1" id="KW-0472">Membrane</keyword>
<evidence type="ECO:0000256" key="1">
    <source>
        <dbReference type="SAM" id="Phobius"/>
    </source>
</evidence>
<accession>A0A210QB82</accession>
<name>A0A210QB82_MIZYE</name>
<sequence>MRPHGYTTVTDLIRLEWQVCNLCKDIMRKPKPRKSSSSTIRWILLTLLLVAVWGLFATNMFEVLVSGKVISLRLLRNHLSRACTSDELTSLVYDMSPLKDDKATFSETELARIKACNRSADTQRKHGNKKTKMFKPVRWTSHTYLDNGSTVVELGGYMGDDIENLLSRFTPRRYIVVEPVYVFYKKLVERFKHVPNVLIYHFGIGDKNDRTTVSMRRDGTSSFNTKEGGVDIRLVSAQSFFLGIGVGFFDVDLLTMNCEGCEFAVLDFLLSTNLINNIRNIQFQPHKIEQVKDSVYKYCEYHERLKRTHDVVFRHPFWWESWTLKYKRLPNIFDDITNNSTLMDEILS</sequence>
<dbReference type="EMBL" id="NEDP02004329">
    <property type="protein sequence ID" value="OWF45983.1"/>
    <property type="molecule type" value="Genomic_DNA"/>
</dbReference>
<organism evidence="2 3">
    <name type="scientific">Mizuhopecten yessoensis</name>
    <name type="common">Japanese scallop</name>
    <name type="synonym">Patinopecten yessoensis</name>
    <dbReference type="NCBI Taxonomy" id="6573"/>
    <lineage>
        <taxon>Eukaryota</taxon>
        <taxon>Metazoa</taxon>
        <taxon>Spiralia</taxon>
        <taxon>Lophotrochozoa</taxon>
        <taxon>Mollusca</taxon>
        <taxon>Bivalvia</taxon>
        <taxon>Autobranchia</taxon>
        <taxon>Pteriomorphia</taxon>
        <taxon>Pectinida</taxon>
        <taxon>Pectinoidea</taxon>
        <taxon>Pectinidae</taxon>
        <taxon>Mizuhopecten</taxon>
    </lineage>
</organism>
<dbReference type="Gene3D" id="3.40.50.150">
    <property type="entry name" value="Vaccinia Virus protein VP39"/>
    <property type="match status" value="1"/>
</dbReference>
<dbReference type="OrthoDB" id="40902at2759"/>
<keyword evidence="1" id="KW-0812">Transmembrane</keyword>
<dbReference type="SUPFAM" id="SSF53335">
    <property type="entry name" value="S-adenosyl-L-methionine-dependent methyltransferases"/>
    <property type="match status" value="1"/>
</dbReference>
<dbReference type="AlphaFoldDB" id="A0A210QB82"/>
<feature type="transmembrane region" description="Helical" evidence="1">
    <location>
        <begin position="39"/>
        <end position="56"/>
    </location>
</feature>
<dbReference type="Proteomes" id="UP000242188">
    <property type="component" value="Unassembled WGS sequence"/>
</dbReference>
<proteinExistence type="predicted"/>
<evidence type="ECO:0000313" key="2">
    <source>
        <dbReference type="EMBL" id="OWF45983.1"/>
    </source>
</evidence>
<evidence type="ECO:0008006" key="4">
    <source>
        <dbReference type="Google" id="ProtNLM"/>
    </source>
</evidence>